<evidence type="ECO:0000313" key="4">
    <source>
        <dbReference type="EMBL" id="SKB33931.1"/>
    </source>
</evidence>
<dbReference type="InterPro" id="IPR012373">
    <property type="entry name" value="Ferrdict_sens_TM"/>
</dbReference>
<dbReference type="RefSeq" id="WP_079715466.1">
    <property type="nucleotide sequence ID" value="NZ_FUYS01000002.1"/>
</dbReference>
<keyword evidence="1" id="KW-1133">Transmembrane helix</keyword>
<feature type="transmembrane region" description="Helical" evidence="1">
    <location>
        <begin position="83"/>
        <end position="101"/>
    </location>
</feature>
<reference evidence="4 5" key="1">
    <citation type="submission" date="2017-02" db="EMBL/GenBank/DDBJ databases">
        <authorList>
            <person name="Peterson S.W."/>
        </authorList>
    </citation>
    <scope>NUCLEOTIDE SEQUENCE [LARGE SCALE GENOMIC DNA]</scope>
    <source>
        <strain evidence="4 5">DSM 22899</strain>
    </source>
</reference>
<dbReference type="Proteomes" id="UP000190541">
    <property type="component" value="Unassembled WGS sequence"/>
</dbReference>
<dbReference type="STRING" id="623280.SAMN05660226_00717"/>
<evidence type="ECO:0000256" key="1">
    <source>
        <dbReference type="SAM" id="Phobius"/>
    </source>
</evidence>
<dbReference type="Gene3D" id="2.60.120.1440">
    <property type="match status" value="1"/>
</dbReference>
<feature type="domain" description="FecR protein" evidence="2">
    <location>
        <begin position="182"/>
        <end position="277"/>
    </location>
</feature>
<dbReference type="GO" id="GO:0016989">
    <property type="term" value="F:sigma factor antagonist activity"/>
    <property type="evidence" value="ECO:0007669"/>
    <property type="project" value="TreeGrafter"/>
</dbReference>
<sequence>MERYRLRQLLVDYANGTITATDMETLLDHVARYRKGDDLDDLLQELLESTPADMDVPTDSEILYQRIVQHPRFGHRRRRWRNYWWYSAAAVLVIAGGWFFADIGGSGDKNSTPLIAEITRTVTSAPTERPILQLSDGKIIDLGQAVNGVLAVEDGTLVKFDGLTLSYEGKPANEDGQLRKHRIITPKGHQYHVLLQDGSEIWVNAATELVYPVRFDRHKREVSVIGEAYFEVEKAMDWPFVVKTGMQEIEVLGTHFNVSAYEDDERSSTTLLEGQVRVSAVENQDASAPTNRRSTVLKPGQQAVTKKGGSGISVSPVDTEEVVAWRDNLFVFNNEEISEVMKAVSRWYDVEVEYLDGMAGKRIGGSIPRFDQVEQMMDALQATGLLHYKMKGGVIVVMK</sequence>
<dbReference type="Pfam" id="PF04773">
    <property type="entry name" value="FecR"/>
    <property type="match status" value="1"/>
</dbReference>
<evidence type="ECO:0000259" key="3">
    <source>
        <dbReference type="Pfam" id="PF16344"/>
    </source>
</evidence>
<dbReference type="PANTHER" id="PTHR30273:SF2">
    <property type="entry name" value="PROTEIN FECR"/>
    <property type="match status" value="1"/>
</dbReference>
<dbReference type="InterPro" id="IPR032508">
    <property type="entry name" value="FecR_C"/>
</dbReference>
<keyword evidence="1" id="KW-0472">Membrane</keyword>
<evidence type="ECO:0000259" key="2">
    <source>
        <dbReference type="Pfam" id="PF04773"/>
    </source>
</evidence>
<dbReference type="PANTHER" id="PTHR30273">
    <property type="entry name" value="PERIPLASMIC SIGNAL SENSOR AND SIGMA FACTOR ACTIVATOR FECR-RELATED"/>
    <property type="match status" value="1"/>
</dbReference>
<dbReference type="OrthoDB" id="1099963at2"/>
<dbReference type="EMBL" id="FUYS01000002">
    <property type="protein sequence ID" value="SKB33931.1"/>
    <property type="molecule type" value="Genomic_DNA"/>
</dbReference>
<organism evidence="4 5">
    <name type="scientific">Parapedobacter luteus</name>
    <dbReference type="NCBI Taxonomy" id="623280"/>
    <lineage>
        <taxon>Bacteria</taxon>
        <taxon>Pseudomonadati</taxon>
        <taxon>Bacteroidota</taxon>
        <taxon>Sphingobacteriia</taxon>
        <taxon>Sphingobacteriales</taxon>
        <taxon>Sphingobacteriaceae</taxon>
        <taxon>Parapedobacter</taxon>
    </lineage>
</organism>
<evidence type="ECO:0000313" key="5">
    <source>
        <dbReference type="Proteomes" id="UP000190541"/>
    </source>
</evidence>
<dbReference type="InterPro" id="IPR006860">
    <property type="entry name" value="FecR"/>
</dbReference>
<dbReference type="Gene3D" id="3.55.50.30">
    <property type="match status" value="1"/>
</dbReference>
<gene>
    <name evidence="4" type="ORF">SAMN05660226_00717</name>
</gene>
<dbReference type="AlphaFoldDB" id="A0A1T5AFZ7"/>
<keyword evidence="1" id="KW-0812">Transmembrane</keyword>
<keyword evidence="5" id="KW-1185">Reference proteome</keyword>
<feature type="domain" description="Protein FecR C-terminal" evidence="3">
    <location>
        <begin position="330"/>
        <end position="397"/>
    </location>
</feature>
<dbReference type="Pfam" id="PF16344">
    <property type="entry name" value="FecR_C"/>
    <property type="match status" value="1"/>
</dbReference>
<name>A0A1T5AFZ7_9SPHI</name>
<protein>
    <submittedName>
        <fullName evidence="4">FecR family protein</fullName>
    </submittedName>
</protein>
<proteinExistence type="predicted"/>
<accession>A0A1T5AFZ7</accession>